<evidence type="ECO:0000256" key="1">
    <source>
        <dbReference type="SAM" id="MobiDB-lite"/>
    </source>
</evidence>
<reference evidence="2" key="4">
    <citation type="journal article" date="2001" name="Nature">
        <title>Functional annotation of a full-length mouse cDNA collection.</title>
        <authorList>
            <consortium name="The RIKEN Genome Exploration Research Group Phase II Team and the FANTOM Consortium"/>
        </authorList>
    </citation>
    <scope>NUCLEOTIDE SEQUENCE</scope>
    <source>
        <strain evidence="2">C57BL/6J</strain>
        <tissue evidence="2">Cerebellum</tissue>
    </source>
</reference>
<accession>Q8CBI6</accession>
<reference evidence="2" key="3">
    <citation type="journal article" date="2000" name="Genome Res.">
        <title>RIKEN integrated sequence analysis (RISA) system--384-format sequencing pipeline with 384 multicapillary sequencer.</title>
        <authorList>
            <person name="Shibata K."/>
            <person name="Itoh M."/>
            <person name="Aizawa K."/>
            <person name="Nagaoka S."/>
            <person name="Sasaki N."/>
            <person name="Carninci P."/>
            <person name="Konno H."/>
            <person name="Akiyama J."/>
            <person name="Nishi K."/>
            <person name="Kitsunai T."/>
            <person name="Tashiro H."/>
            <person name="Itoh M."/>
            <person name="Sumi N."/>
            <person name="Ishii Y."/>
            <person name="Nakamura S."/>
            <person name="Hazama M."/>
            <person name="Nishine T."/>
            <person name="Harada A."/>
            <person name="Yamamoto R."/>
            <person name="Matsumoto H."/>
            <person name="Sakaguchi S."/>
            <person name="Ikegami T."/>
            <person name="Kashiwagi K."/>
            <person name="Fujiwake S."/>
            <person name="Inoue K."/>
            <person name="Togawa Y."/>
            <person name="Izawa M."/>
            <person name="Ohara E."/>
            <person name="Watahiki M."/>
            <person name="Yoneda Y."/>
            <person name="Ishikawa T."/>
            <person name="Ozawa K."/>
            <person name="Tanaka T."/>
            <person name="Matsuura S."/>
            <person name="Kawai J."/>
            <person name="Okazaki Y."/>
            <person name="Muramatsu M."/>
            <person name="Inoue Y."/>
            <person name="Kira A."/>
            <person name="Hayashizaki Y."/>
        </authorList>
    </citation>
    <scope>NUCLEOTIDE SEQUENCE</scope>
    <source>
        <strain evidence="2">C57BL/6J</strain>
        <tissue evidence="2">Cerebellum</tissue>
    </source>
</reference>
<reference evidence="2" key="7">
    <citation type="journal article" date="2005" name="Science">
        <title>The Transcriptional Landscape of the Mammalian Genome.</title>
        <authorList>
            <consortium name="The FANTOM Consortium"/>
            <consortium name="Riken Genome Exploration Research Group and Genome Science Group (Genome Network Project Core Group)"/>
        </authorList>
    </citation>
    <scope>NUCLEOTIDE SEQUENCE</scope>
    <source>
        <strain evidence="2">C57BL/6J</strain>
        <tissue evidence="2">Cerebellum</tissue>
    </source>
</reference>
<reference evidence="2" key="6">
    <citation type="journal article" date="2002" name="Nature">
        <title>Analysis of the mouse transcriptome based on functional annotation of 60,770 full-length cDNAs.</title>
        <authorList>
            <consortium name="The FANTOM Consortium and the RIKEN Genome Exploration Research Group Phase I and II Team"/>
        </authorList>
    </citation>
    <scope>NUCLEOTIDE SEQUENCE</scope>
    <source>
        <strain evidence="2">C57BL/6J</strain>
        <tissue evidence="2">Cerebellum</tissue>
    </source>
</reference>
<protein>
    <submittedName>
        <fullName evidence="2">Uncharacterized protein</fullName>
    </submittedName>
</protein>
<proteinExistence type="evidence at transcript level"/>
<evidence type="ECO:0000313" key="2">
    <source>
        <dbReference type="EMBL" id="BAC29249.1"/>
    </source>
</evidence>
<reference evidence="2" key="2">
    <citation type="journal article" date="2000" name="Genome Res.">
        <title>Normalization and subtraction of cap-trapper-selected cDNAs to prepare full-length cDNA libraries for rapid discovery of new genes.</title>
        <authorList>
            <person name="Carninci P."/>
            <person name="Shibata Y."/>
            <person name="Hayatsu N."/>
            <person name="Sugahara Y."/>
            <person name="Shibata K."/>
            <person name="Itoh M."/>
            <person name="Konno H."/>
            <person name="Okazaki Y."/>
            <person name="Muramatsu M."/>
            <person name="Hayashizaki Y."/>
        </authorList>
    </citation>
    <scope>NUCLEOTIDE SEQUENCE</scope>
    <source>
        <strain evidence="2">C57BL/6J</strain>
        <tissue evidence="2">Cerebellum</tissue>
    </source>
</reference>
<evidence type="ECO:0000313" key="3">
    <source>
        <dbReference type="MGI" id="MGI:2442451"/>
    </source>
</evidence>
<dbReference type="GeneID" id="269637"/>
<reference evidence="2" key="1">
    <citation type="journal article" date="1999" name="Methods Enzymol.">
        <title>High-efficiency full-length cDNA cloning.</title>
        <authorList>
            <person name="Carninci P."/>
            <person name="Hayashizaki Y."/>
        </authorList>
    </citation>
    <scope>NUCLEOTIDE SEQUENCE</scope>
    <source>
        <strain evidence="2">C57BL/6J</strain>
        <tissue evidence="2">Cerebellum</tissue>
    </source>
</reference>
<name>Q8CBI6_MOUSE</name>
<dbReference type="EMBL" id="AK035938">
    <property type="protein sequence ID" value="BAC29249.1"/>
    <property type="molecule type" value="mRNA"/>
</dbReference>
<sequence length="169" mass="18476">AEGGERESPQSRGPGRTPLAAPRPFRKEPQGPGLLHLDPSRRRTRFCLGFQGRGVLFDPRPGRRWWHGSQRAPAGPGGRGAPGTRASCSQSKPRPMRGNRALLPLTTSVWTPHSLLGKSGRRGGQRDAGWAEVWLPHRTDALSTPPSPPIFCASASTQQLLKIIFKYSF</sequence>
<dbReference type="OrthoDB" id="192915at2759"/>
<organism evidence="2">
    <name type="scientific">Mus musculus</name>
    <name type="common">Mouse</name>
    <dbReference type="NCBI Taxonomy" id="10090"/>
    <lineage>
        <taxon>Eukaryota</taxon>
        <taxon>Metazoa</taxon>
        <taxon>Chordata</taxon>
        <taxon>Craniata</taxon>
        <taxon>Vertebrata</taxon>
        <taxon>Euteleostomi</taxon>
        <taxon>Mammalia</taxon>
        <taxon>Eutheria</taxon>
        <taxon>Euarchontoglires</taxon>
        <taxon>Glires</taxon>
        <taxon>Rodentia</taxon>
        <taxon>Myomorpha</taxon>
        <taxon>Muroidea</taxon>
        <taxon>Muridae</taxon>
        <taxon>Murinae</taxon>
        <taxon>Mus</taxon>
        <taxon>Mus</taxon>
    </lineage>
</organism>
<feature type="region of interest" description="Disordered" evidence="1">
    <location>
        <begin position="60"/>
        <end position="99"/>
    </location>
</feature>
<dbReference type="CTD" id="285888"/>
<reference evidence="2" key="8">
    <citation type="journal article" date="2005" name="Science">
        <title>Antisense Transcription in the Mammalian Transcriptome.</title>
        <authorList>
            <consortium name="RIKEN Genome Exploration Research Group and Genome Science Group (Genome Network Project Core Group) and the FANTOM Consortium"/>
        </authorList>
    </citation>
    <scope>NUCLEOTIDE SEQUENCE</scope>
    <source>
        <strain evidence="2">C57BL/6J</strain>
        <tissue evidence="2">Cerebellum</tissue>
    </source>
</reference>
<reference evidence="2" key="5">
    <citation type="submission" date="2001-07" db="EMBL/GenBank/DDBJ databases">
        <authorList>
            <person name="Adachi J."/>
            <person name="Aizawa K."/>
            <person name="Akimura T."/>
            <person name="Arakawa T."/>
            <person name="Bono H."/>
            <person name="Carninci P."/>
            <person name="Fukuda S."/>
            <person name="Furuno M."/>
            <person name="Hanagaki T."/>
            <person name="Hara A."/>
            <person name="Hashizume W."/>
            <person name="Hayashida K."/>
            <person name="Hayatsu N."/>
            <person name="Hiramoto K."/>
            <person name="Hiraoka T."/>
            <person name="Hirozane T."/>
            <person name="Hori F."/>
            <person name="Imotani K."/>
            <person name="Ishii Y."/>
            <person name="Itoh M."/>
            <person name="Kagawa I."/>
            <person name="Kasukawa T."/>
            <person name="Katoh H."/>
            <person name="Kawai J."/>
            <person name="Kojima Y."/>
            <person name="Kondo S."/>
            <person name="Konno H."/>
            <person name="Kouda M."/>
            <person name="Koya S."/>
            <person name="Kurihara C."/>
            <person name="Matsuyama T."/>
            <person name="Miyazaki A."/>
            <person name="Murata M."/>
            <person name="Nakamura M."/>
            <person name="Nishi K."/>
            <person name="Nomura K."/>
            <person name="Numazaki R."/>
            <person name="Ohno M."/>
            <person name="Ohsato N."/>
            <person name="Okazaki Y."/>
            <person name="Saito R."/>
            <person name="Saitoh H."/>
            <person name="Sakai C."/>
            <person name="Sakai K."/>
            <person name="Sakazume N."/>
            <person name="Sano H."/>
            <person name="Sasaki D."/>
            <person name="Shibata K."/>
            <person name="Shinagawa A."/>
            <person name="Shiraki T."/>
            <person name="Sogabe Y."/>
            <person name="Tagami M."/>
            <person name="Tagawa A."/>
            <person name="Takahashi F."/>
            <person name="Takaku-Akahira S."/>
            <person name="Takeda Y."/>
            <person name="Tanaka T."/>
            <person name="Tomaru A."/>
            <person name="Toya T."/>
            <person name="Yasunishi A."/>
            <person name="Muramatsu M."/>
            <person name="Hayashizaki Y."/>
        </authorList>
    </citation>
    <scope>NUCLEOTIDE SEQUENCE</scope>
    <source>
        <strain evidence="2">C57BL/6J</strain>
        <tissue evidence="2">Cerebellum</tissue>
    </source>
</reference>
<dbReference type="MGI" id="MGI:2442451">
    <property type="gene designation" value="Cnpy1"/>
</dbReference>
<feature type="region of interest" description="Disordered" evidence="1">
    <location>
        <begin position="1"/>
        <end position="38"/>
    </location>
</feature>
<gene>
    <name evidence="3" type="primary">Cnpy1</name>
</gene>
<dbReference type="AGR" id="MGI:2442451"/>
<dbReference type="AlphaFoldDB" id="Q8CBI6"/>
<dbReference type="BioGRID-ORCS" id="269637">
    <property type="hits" value="4 hits in 78 CRISPR screens"/>
</dbReference>
<feature type="non-terminal residue" evidence="2">
    <location>
        <position position="1"/>
    </location>
</feature>
<dbReference type="RefSeq" id="NP_001297441.1">
    <property type="nucleotide sequence ID" value="NM_001310512.1"/>
</dbReference>